<accession>D6WJG9</accession>
<protein>
    <submittedName>
        <fullName evidence="4">Leucine-rich repeat protein soc-2 homolog-like Protein</fullName>
    </submittedName>
</protein>
<dbReference type="InterPro" id="IPR001611">
    <property type="entry name" value="Leu-rich_rpt"/>
</dbReference>
<reference evidence="4 5" key="2">
    <citation type="journal article" date="2010" name="Nucleic Acids Res.">
        <title>BeetleBase in 2010: revisions to provide comprehensive genomic information for Tribolium castaneum.</title>
        <authorList>
            <person name="Kim H.S."/>
            <person name="Murphy T."/>
            <person name="Xia J."/>
            <person name="Caragea D."/>
            <person name="Park Y."/>
            <person name="Beeman R.W."/>
            <person name="Lorenzen M.D."/>
            <person name="Butcher S."/>
            <person name="Manak J.R."/>
            <person name="Brown S.J."/>
        </authorList>
    </citation>
    <scope>GENOME REANNOTATION</scope>
    <source>
        <strain evidence="4 5">Georgia GA2</strain>
    </source>
</reference>
<dbReference type="Pfam" id="PF13855">
    <property type="entry name" value="LRR_8"/>
    <property type="match status" value="3"/>
</dbReference>
<dbReference type="PANTHER" id="PTHR45712">
    <property type="entry name" value="AGAP008170-PA"/>
    <property type="match status" value="1"/>
</dbReference>
<evidence type="ECO:0000313" key="4">
    <source>
        <dbReference type="EMBL" id="EFA03896.2"/>
    </source>
</evidence>
<dbReference type="HOGENOM" id="CLU_000288_18_6_1"/>
<feature type="chain" id="PRO_5007310651" evidence="3">
    <location>
        <begin position="19"/>
        <end position="444"/>
    </location>
</feature>
<dbReference type="EMBL" id="KQ971342">
    <property type="protein sequence ID" value="EFA03896.2"/>
    <property type="molecule type" value="Genomic_DNA"/>
</dbReference>
<dbReference type="Proteomes" id="UP000007266">
    <property type="component" value="Linkage group 5"/>
</dbReference>
<name>D6WJG9_TRICA</name>
<dbReference type="SMART" id="SM00369">
    <property type="entry name" value="LRR_TYP"/>
    <property type="match status" value="9"/>
</dbReference>
<evidence type="ECO:0000256" key="3">
    <source>
        <dbReference type="SAM" id="SignalP"/>
    </source>
</evidence>
<keyword evidence="3" id="KW-0732">Signal</keyword>
<keyword evidence="5" id="KW-1185">Reference proteome</keyword>
<sequence>MRLEAFLLTFGLISGAKPSETTFENVTIWKSAEEELAVIVSSNSLKQHLPNTSLDLIAITGEIPILYENSLSNISNVEQIYFHENELTEIKPGAFKNLTLEALEVFYSNLTTLKSGIFCNVSLEKLEISYNFLSKIEPFGGLTGLRVLSLSHNNLEDLEAHLLDKLPELQVLDLSYNRISVLHPKLLNNQCKLKTLLLRKNKFWHFPNIFENSSLELLELSSNLMSKLPEGVLDNLQNVSRLFLSFNHLESIPSNVFTGHPNIKELDLSNNRITTIASDAFDNMPQLVNIKFTSNKLAKYDPNWFHRTPNLYQLNLANNQIGDLPEEVFRNLYSDKKQWISLSGNKIKTISPNAFRGFKRFDTLNLSFNELESWDGSLLADTEVIFYLNLLHNKIKCVGGDLDQAFKANFTYLGMNPLAPRCLQKILDWRGDKHVVCTAPCLLY</sequence>
<dbReference type="PROSITE" id="PS51450">
    <property type="entry name" value="LRR"/>
    <property type="match status" value="5"/>
</dbReference>
<dbReference type="InParanoid" id="D6WJG9"/>
<dbReference type="InterPro" id="IPR003591">
    <property type="entry name" value="Leu-rich_rpt_typical-subtyp"/>
</dbReference>
<dbReference type="OrthoDB" id="676979at2759"/>
<dbReference type="InterPro" id="IPR050333">
    <property type="entry name" value="SLRP"/>
</dbReference>
<keyword evidence="2" id="KW-0677">Repeat</keyword>
<evidence type="ECO:0000256" key="2">
    <source>
        <dbReference type="ARBA" id="ARBA00022737"/>
    </source>
</evidence>
<organism evidence="4 5">
    <name type="scientific">Tribolium castaneum</name>
    <name type="common">Red flour beetle</name>
    <dbReference type="NCBI Taxonomy" id="7070"/>
    <lineage>
        <taxon>Eukaryota</taxon>
        <taxon>Metazoa</taxon>
        <taxon>Ecdysozoa</taxon>
        <taxon>Arthropoda</taxon>
        <taxon>Hexapoda</taxon>
        <taxon>Insecta</taxon>
        <taxon>Pterygota</taxon>
        <taxon>Neoptera</taxon>
        <taxon>Endopterygota</taxon>
        <taxon>Coleoptera</taxon>
        <taxon>Polyphaga</taxon>
        <taxon>Cucujiformia</taxon>
        <taxon>Tenebrionidae</taxon>
        <taxon>Tenebrionidae incertae sedis</taxon>
        <taxon>Tribolium</taxon>
    </lineage>
</organism>
<dbReference type="OMA" id="TDCRFAN"/>
<dbReference type="SUPFAM" id="SSF52058">
    <property type="entry name" value="L domain-like"/>
    <property type="match status" value="1"/>
</dbReference>
<proteinExistence type="predicted"/>
<dbReference type="eggNOG" id="KOG0619">
    <property type="taxonomic scope" value="Eukaryota"/>
</dbReference>
<keyword evidence="1" id="KW-0433">Leucine-rich repeat</keyword>
<feature type="signal peptide" evidence="3">
    <location>
        <begin position="1"/>
        <end position="18"/>
    </location>
</feature>
<dbReference type="Gene3D" id="3.80.10.10">
    <property type="entry name" value="Ribonuclease Inhibitor"/>
    <property type="match status" value="4"/>
</dbReference>
<dbReference type="PANTHER" id="PTHR45712:SF22">
    <property type="entry name" value="INSULIN-LIKE GROWTH FACTOR-BINDING PROTEIN COMPLEX ACID LABILE SUBUNIT"/>
    <property type="match status" value="1"/>
</dbReference>
<dbReference type="KEGG" id="tca:103312929"/>
<evidence type="ECO:0000313" key="5">
    <source>
        <dbReference type="Proteomes" id="UP000007266"/>
    </source>
</evidence>
<dbReference type="PRINTS" id="PR00019">
    <property type="entry name" value="LEURICHRPT"/>
</dbReference>
<dbReference type="SMART" id="SM00365">
    <property type="entry name" value="LRR_SD22"/>
    <property type="match status" value="5"/>
</dbReference>
<dbReference type="FunFam" id="3.80.10.10:FF:001164">
    <property type="entry name" value="GH01279p"/>
    <property type="match status" value="1"/>
</dbReference>
<dbReference type="AlphaFoldDB" id="D6WJG9"/>
<reference evidence="4 5" key="1">
    <citation type="journal article" date="2008" name="Nature">
        <title>The genome of the model beetle and pest Tribolium castaneum.</title>
        <authorList>
            <consortium name="Tribolium Genome Sequencing Consortium"/>
            <person name="Richards S."/>
            <person name="Gibbs R.A."/>
            <person name="Weinstock G.M."/>
            <person name="Brown S.J."/>
            <person name="Denell R."/>
            <person name="Beeman R.W."/>
            <person name="Gibbs R."/>
            <person name="Beeman R.W."/>
            <person name="Brown S.J."/>
            <person name="Bucher G."/>
            <person name="Friedrich M."/>
            <person name="Grimmelikhuijzen C.J."/>
            <person name="Klingler M."/>
            <person name="Lorenzen M."/>
            <person name="Richards S."/>
            <person name="Roth S."/>
            <person name="Schroder R."/>
            <person name="Tautz D."/>
            <person name="Zdobnov E.M."/>
            <person name="Muzny D."/>
            <person name="Gibbs R.A."/>
            <person name="Weinstock G.M."/>
            <person name="Attaway T."/>
            <person name="Bell S."/>
            <person name="Buhay C.J."/>
            <person name="Chandrabose M.N."/>
            <person name="Chavez D."/>
            <person name="Clerk-Blankenburg K.P."/>
            <person name="Cree A."/>
            <person name="Dao M."/>
            <person name="Davis C."/>
            <person name="Chacko J."/>
            <person name="Dinh H."/>
            <person name="Dugan-Rocha S."/>
            <person name="Fowler G."/>
            <person name="Garner T.T."/>
            <person name="Garnes J."/>
            <person name="Gnirke A."/>
            <person name="Hawes A."/>
            <person name="Hernandez J."/>
            <person name="Hines S."/>
            <person name="Holder M."/>
            <person name="Hume J."/>
            <person name="Jhangiani S.N."/>
            <person name="Joshi V."/>
            <person name="Khan Z.M."/>
            <person name="Jackson L."/>
            <person name="Kovar C."/>
            <person name="Kowis A."/>
            <person name="Lee S."/>
            <person name="Lewis L.R."/>
            <person name="Margolis J."/>
            <person name="Morgan M."/>
            <person name="Nazareth L.V."/>
            <person name="Nguyen N."/>
            <person name="Okwuonu G."/>
            <person name="Parker D."/>
            <person name="Richards S."/>
            <person name="Ruiz S.J."/>
            <person name="Santibanez J."/>
            <person name="Savard J."/>
            <person name="Scherer S.E."/>
            <person name="Schneider B."/>
            <person name="Sodergren E."/>
            <person name="Tautz D."/>
            <person name="Vattahil S."/>
            <person name="Villasana D."/>
            <person name="White C.S."/>
            <person name="Wright R."/>
            <person name="Park Y."/>
            <person name="Beeman R.W."/>
            <person name="Lord J."/>
            <person name="Oppert B."/>
            <person name="Lorenzen M."/>
            <person name="Brown S."/>
            <person name="Wang L."/>
            <person name="Savard J."/>
            <person name="Tautz D."/>
            <person name="Richards S."/>
            <person name="Weinstock G."/>
            <person name="Gibbs R.A."/>
            <person name="Liu Y."/>
            <person name="Worley K."/>
            <person name="Weinstock G."/>
            <person name="Elsik C.G."/>
            <person name="Reese J.T."/>
            <person name="Elhaik E."/>
            <person name="Landan G."/>
            <person name="Graur D."/>
            <person name="Arensburger P."/>
            <person name="Atkinson P."/>
            <person name="Beeman R.W."/>
            <person name="Beidler J."/>
            <person name="Brown S.J."/>
            <person name="Demuth J.P."/>
            <person name="Drury D.W."/>
            <person name="Du Y.Z."/>
            <person name="Fujiwara H."/>
            <person name="Lorenzen M."/>
            <person name="Maselli V."/>
            <person name="Osanai M."/>
            <person name="Park Y."/>
            <person name="Robertson H.M."/>
            <person name="Tu Z."/>
            <person name="Wang J.J."/>
            <person name="Wang S."/>
            <person name="Richards S."/>
            <person name="Song H."/>
            <person name="Zhang L."/>
            <person name="Sodergren E."/>
            <person name="Werner D."/>
            <person name="Stanke M."/>
            <person name="Morgenstern B."/>
            <person name="Solovyev V."/>
            <person name="Kosarev P."/>
            <person name="Brown G."/>
            <person name="Chen H.C."/>
            <person name="Ermolaeva O."/>
            <person name="Hlavina W."/>
            <person name="Kapustin Y."/>
            <person name="Kiryutin B."/>
            <person name="Kitts P."/>
            <person name="Maglott D."/>
            <person name="Pruitt K."/>
            <person name="Sapojnikov V."/>
            <person name="Souvorov A."/>
            <person name="Mackey A.J."/>
            <person name="Waterhouse R.M."/>
            <person name="Wyder S."/>
            <person name="Zdobnov E.M."/>
            <person name="Zdobnov E.M."/>
            <person name="Wyder S."/>
            <person name="Kriventseva E.V."/>
            <person name="Kadowaki T."/>
            <person name="Bork P."/>
            <person name="Aranda M."/>
            <person name="Bao R."/>
            <person name="Beermann A."/>
            <person name="Berns N."/>
            <person name="Bolognesi R."/>
            <person name="Bonneton F."/>
            <person name="Bopp D."/>
            <person name="Brown S.J."/>
            <person name="Bucher G."/>
            <person name="Butts T."/>
            <person name="Chaumot A."/>
            <person name="Denell R.E."/>
            <person name="Ferrier D.E."/>
            <person name="Friedrich M."/>
            <person name="Gordon C.M."/>
            <person name="Jindra M."/>
            <person name="Klingler M."/>
            <person name="Lan Q."/>
            <person name="Lattorff H.M."/>
            <person name="Laudet V."/>
            <person name="von Levetsow C."/>
            <person name="Liu Z."/>
            <person name="Lutz R."/>
            <person name="Lynch J.A."/>
            <person name="da Fonseca R.N."/>
            <person name="Posnien N."/>
            <person name="Reuter R."/>
            <person name="Roth S."/>
            <person name="Savard J."/>
            <person name="Schinko J.B."/>
            <person name="Schmitt C."/>
            <person name="Schoppmeier M."/>
            <person name="Schroder R."/>
            <person name="Shippy T.D."/>
            <person name="Simonnet F."/>
            <person name="Marques-Souza H."/>
            <person name="Tautz D."/>
            <person name="Tomoyasu Y."/>
            <person name="Trauner J."/>
            <person name="Van der Zee M."/>
            <person name="Vervoort M."/>
            <person name="Wittkopp N."/>
            <person name="Wimmer E.A."/>
            <person name="Yang X."/>
            <person name="Jones A.K."/>
            <person name="Sattelle D.B."/>
            <person name="Ebert P.R."/>
            <person name="Nelson D."/>
            <person name="Scott J.G."/>
            <person name="Beeman R.W."/>
            <person name="Muthukrishnan S."/>
            <person name="Kramer K.J."/>
            <person name="Arakane Y."/>
            <person name="Beeman R.W."/>
            <person name="Zhu Q."/>
            <person name="Hogenkamp D."/>
            <person name="Dixit R."/>
            <person name="Oppert B."/>
            <person name="Jiang H."/>
            <person name="Zou Z."/>
            <person name="Marshall J."/>
            <person name="Elpidina E."/>
            <person name="Vinokurov K."/>
            <person name="Oppert C."/>
            <person name="Zou Z."/>
            <person name="Evans J."/>
            <person name="Lu Z."/>
            <person name="Zhao P."/>
            <person name="Sumathipala N."/>
            <person name="Altincicek B."/>
            <person name="Vilcinskas A."/>
            <person name="Williams M."/>
            <person name="Hultmark D."/>
            <person name="Hetru C."/>
            <person name="Jiang H."/>
            <person name="Grimmelikhuijzen C.J."/>
            <person name="Hauser F."/>
            <person name="Cazzamali G."/>
            <person name="Williamson M."/>
            <person name="Park Y."/>
            <person name="Li B."/>
            <person name="Tanaka Y."/>
            <person name="Predel R."/>
            <person name="Neupert S."/>
            <person name="Schachtner J."/>
            <person name="Verleyen P."/>
            <person name="Raible F."/>
            <person name="Bork P."/>
            <person name="Friedrich M."/>
            <person name="Walden K.K."/>
            <person name="Robertson H.M."/>
            <person name="Angeli S."/>
            <person name="Foret S."/>
            <person name="Bucher G."/>
            <person name="Schuetz S."/>
            <person name="Maleszka R."/>
            <person name="Wimmer E.A."/>
            <person name="Beeman R.W."/>
            <person name="Lorenzen M."/>
            <person name="Tomoyasu Y."/>
            <person name="Miller S.C."/>
            <person name="Grossmann D."/>
            <person name="Bucher G."/>
        </authorList>
    </citation>
    <scope>NUCLEOTIDE SEQUENCE [LARGE SCALE GENOMIC DNA]</scope>
    <source>
        <strain evidence="4 5">Georgia GA2</strain>
    </source>
</reference>
<dbReference type="InterPro" id="IPR032675">
    <property type="entry name" value="LRR_dom_sf"/>
</dbReference>
<gene>
    <name evidence="4" type="primary">AUGUSTUS-3.0.2_14022</name>
    <name evidence="4" type="ORF">TcasGA2_TC014022</name>
</gene>
<dbReference type="STRING" id="7070.D6WJG9"/>
<evidence type="ECO:0000256" key="1">
    <source>
        <dbReference type="ARBA" id="ARBA00022614"/>
    </source>
</evidence>